<dbReference type="InterPro" id="IPR050796">
    <property type="entry name" value="SCF_F-box_component"/>
</dbReference>
<dbReference type="Pfam" id="PF07734">
    <property type="entry name" value="FBA_1"/>
    <property type="match status" value="1"/>
</dbReference>
<dbReference type="SMART" id="SM00256">
    <property type="entry name" value="FBOX"/>
    <property type="match status" value="1"/>
</dbReference>
<accession>A0AAV6X0D7</accession>
<dbReference type="PROSITE" id="PS50181">
    <property type="entry name" value="FBOX"/>
    <property type="match status" value="1"/>
</dbReference>
<dbReference type="AlphaFoldDB" id="A0AAV6X0D7"/>
<dbReference type="NCBIfam" id="TIGR01640">
    <property type="entry name" value="F_box_assoc_1"/>
    <property type="match status" value="1"/>
</dbReference>
<dbReference type="InterPro" id="IPR006527">
    <property type="entry name" value="F-box-assoc_dom_typ1"/>
</dbReference>
<dbReference type="InterPro" id="IPR001810">
    <property type="entry name" value="F-box_dom"/>
</dbReference>
<feature type="domain" description="F-box" evidence="1">
    <location>
        <begin position="1"/>
        <end position="44"/>
    </location>
</feature>
<dbReference type="PANTHER" id="PTHR31672">
    <property type="entry name" value="BNACNNG10540D PROTEIN"/>
    <property type="match status" value="1"/>
</dbReference>
<dbReference type="InterPro" id="IPR017451">
    <property type="entry name" value="F-box-assoc_interact_dom"/>
</dbReference>
<dbReference type="InterPro" id="IPR036047">
    <property type="entry name" value="F-box-like_dom_sf"/>
</dbReference>
<evidence type="ECO:0000313" key="2">
    <source>
        <dbReference type="EMBL" id="KAG8372623.1"/>
    </source>
</evidence>
<dbReference type="Pfam" id="PF00646">
    <property type="entry name" value="F-box"/>
    <property type="match status" value="1"/>
</dbReference>
<dbReference type="PANTHER" id="PTHR31672:SF13">
    <property type="entry name" value="F-BOX PROTEIN CPR30-LIKE"/>
    <property type="match status" value="1"/>
</dbReference>
<reference evidence="2" key="1">
    <citation type="submission" date="2019-10" db="EMBL/GenBank/DDBJ databases">
        <authorList>
            <person name="Zhang R."/>
            <person name="Pan Y."/>
            <person name="Wang J."/>
            <person name="Ma R."/>
            <person name="Yu S."/>
        </authorList>
    </citation>
    <scope>NUCLEOTIDE SEQUENCE</scope>
    <source>
        <strain evidence="2">LA-IB0</strain>
        <tissue evidence="2">Leaf</tissue>
    </source>
</reference>
<organism evidence="2 3">
    <name type="scientific">Buddleja alternifolia</name>
    <dbReference type="NCBI Taxonomy" id="168488"/>
    <lineage>
        <taxon>Eukaryota</taxon>
        <taxon>Viridiplantae</taxon>
        <taxon>Streptophyta</taxon>
        <taxon>Embryophyta</taxon>
        <taxon>Tracheophyta</taxon>
        <taxon>Spermatophyta</taxon>
        <taxon>Magnoliopsida</taxon>
        <taxon>eudicotyledons</taxon>
        <taxon>Gunneridae</taxon>
        <taxon>Pentapetalae</taxon>
        <taxon>asterids</taxon>
        <taxon>lamiids</taxon>
        <taxon>Lamiales</taxon>
        <taxon>Scrophulariaceae</taxon>
        <taxon>Buddlejeae</taxon>
        <taxon>Buddleja</taxon>
    </lineage>
</organism>
<dbReference type="Gene3D" id="1.20.1280.50">
    <property type="match status" value="1"/>
</dbReference>
<dbReference type="Proteomes" id="UP000826271">
    <property type="component" value="Unassembled WGS sequence"/>
</dbReference>
<evidence type="ECO:0000259" key="1">
    <source>
        <dbReference type="PROSITE" id="PS50181"/>
    </source>
</evidence>
<gene>
    <name evidence="2" type="ORF">BUALT_Bualt12G0085900</name>
</gene>
<name>A0AAV6X0D7_9LAMI</name>
<dbReference type="EMBL" id="WHWC01000012">
    <property type="protein sequence ID" value="KAG8372623.1"/>
    <property type="molecule type" value="Genomic_DNA"/>
</dbReference>
<proteinExistence type="predicted"/>
<sequence length="407" mass="46931">MSDIPSELFGNILHRVPAESLLLWRGVCKSWRRLIDDPDFIKSHIKHQSSSTSLGQLLIRNENGGRLSSLSLDSINFVRHDQTIEETKVKNLIGRGLPRLTTLPVTSCNGLILISRYEAKKIWVLWNPLTQDYHELPECDADSHLEGWGLGYDCVDDDYKVVRINLVFLNEGLVHKTYIYSLKFNSWKWIKDCPGDFHVRSQGLYLNGALYWLSKSFIIALDLSTEDYRQLPLPSLRTDPYRREDRKMNLDVLGGCLVLSCKDNYRKDRFEGWAMKDDGGKISWTKLFSLKELEDIGAMGQLRPITYSKSNRRVLIQHNNKHFFWLNTVNNSAKKIRMQGLSRNFSCQVWKSNLFRLGNIVGGAKRTGRVKKMRAKKRLKLDVTISKAGDWADLDYTSCSSEGEEDY</sequence>
<evidence type="ECO:0000313" key="3">
    <source>
        <dbReference type="Proteomes" id="UP000826271"/>
    </source>
</evidence>
<protein>
    <recommendedName>
        <fullName evidence="1">F-box domain-containing protein</fullName>
    </recommendedName>
</protein>
<dbReference type="SUPFAM" id="SSF81383">
    <property type="entry name" value="F-box domain"/>
    <property type="match status" value="1"/>
</dbReference>
<comment type="caution">
    <text evidence="2">The sequence shown here is derived from an EMBL/GenBank/DDBJ whole genome shotgun (WGS) entry which is preliminary data.</text>
</comment>
<keyword evidence="3" id="KW-1185">Reference proteome</keyword>